<name>A0A0A3IEL8_9BACI</name>
<evidence type="ECO:0000313" key="5">
    <source>
        <dbReference type="Proteomes" id="UP000030437"/>
    </source>
</evidence>
<keyword evidence="1" id="KW-0521">NADP</keyword>
<proteinExistence type="predicted"/>
<dbReference type="Pfam" id="PF00107">
    <property type="entry name" value="ADH_zinc_N"/>
    <property type="match status" value="1"/>
</dbReference>
<comment type="caution">
    <text evidence="4">The sequence shown here is derived from an EMBL/GenBank/DDBJ whole genome shotgun (WGS) entry which is preliminary data.</text>
</comment>
<keyword evidence="5" id="KW-1185">Reference proteome</keyword>
<evidence type="ECO:0000313" key="4">
    <source>
        <dbReference type="EMBL" id="KGR81910.1"/>
    </source>
</evidence>
<feature type="domain" description="Enoyl reductase (ER)" evidence="3">
    <location>
        <begin position="10"/>
        <end position="318"/>
    </location>
</feature>
<dbReference type="STRING" id="1220589.CD32_21625"/>
<dbReference type="InterPro" id="IPR020843">
    <property type="entry name" value="ER"/>
</dbReference>
<dbReference type="SMART" id="SM00829">
    <property type="entry name" value="PKS_ER"/>
    <property type="match status" value="1"/>
</dbReference>
<dbReference type="AlphaFoldDB" id="A0A0A3IEL8"/>
<dbReference type="PANTHER" id="PTHR48106">
    <property type="entry name" value="QUINONE OXIDOREDUCTASE PIG3-RELATED"/>
    <property type="match status" value="1"/>
</dbReference>
<dbReference type="Gene3D" id="3.40.50.720">
    <property type="entry name" value="NAD(P)-binding Rossmann-like Domain"/>
    <property type="match status" value="1"/>
</dbReference>
<dbReference type="InterPro" id="IPR036291">
    <property type="entry name" value="NAD(P)-bd_dom_sf"/>
</dbReference>
<dbReference type="Proteomes" id="UP000030437">
    <property type="component" value="Unassembled WGS sequence"/>
</dbReference>
<dbReference type="GO" id="GO:0003960">
    <property type="term" value="F:quinone reductase (NADPH) activity"/>
    <property type="evidence" value="ECO:0007669"/>
    <property type="project" value="TreeGrafter"/>
</dbReference>
<reference evidence="4 5" key="1">
    <citation type="submission" date="2014-02" db="EMBL/GenBank/DDBJ databases">
        <title>Draft genome sequence of Lysinibacillus odysseyi NBRC 100172.</title>
        <authorList>
            <person name="Zhang F."/>
            <person name="Wang G."/>
            <person name="Zhang L."/>
        </authorList>
    </citation>
    <scope>NUCLEOTIDE SEQUENCE [LARGE SCALE GENOMIC DNA]</scope>
    <source>
        <strain evidence="4 5">NBRC 100172</strain>
    </source>
</reference>
<dbReference type="InterPro" id="IPR013149">
    <property type="entry name" value="ADH-like_C"/>
</dbReference>
<evidence type="ECO:0000256" key="1">
    <source>
        <dbReference type="ARBA" id="ARBA00022857"/>
    </source>
</evidence>
<dbReference type="OrthoDB" id="9787435at2"/>
<dbReference type="EMBL" id="JPVP01000060">
    <property type="protein sequence ID" value="KGR81910.1"/>
    <property type="molecule type" value="Genomic_DNA"/>
</dbReference>
<dbReference type="SUPFAM" id="SSF51735">
    <property type="entry name" value="NAD(P)-binding Rossmann-fold domains"/>
    <property type="match status" value="1"/>
</dbReference>
<dbReference type="Gene3D" id="3.90.180.10">
    <property type="entry name" value="Medium-chain alcohol dehydrogenases, catalytic domain"/>
    <property type="match status" value="1"/>
</dbReference>
<dbReference type="GO" id="GO:0035925">
    <property type="term" value="F:mRNA 3'-UTR AU-rich region binding"/>
    <property type="evidence" value="ECO:0007669"/>
    <property type="project" value="TreeGrafter"/>
</dbReference>
<organism evidence="4 5">
    <name type="scientific">Lysinibacillus odysseyi 34hs-1 = NBRC 100172</name>
    <dbReference type="NCBI Taxonomy" id="1220589"/>
    <lineage>
        <taxon>Bacteria</taxon>
        <taxon>Bacillati</taxon>
        <taxon>Bacillota</taxon>
        <taxon>Bacilli</taxon>
        <taxon>Bacillales</taxon>
        <taxon>Bacillaceae</taxon>
        <taxon>Lysinibacillus</taxon>
    </lineage>
</organism>
<dbReference type="SUPFAM" id="SSF50129">
    <property type="entry name" value="GroES-like"/>
    <property type="match status" value="1"/>
</dbReference>
<gene>
    <name evidence="4" type="ORF">CD32_21625</name>
</gene>
<protein>
    <submittedName>
        <fullName evidence="4">Quinone oxidoreductase</fullName>
    </submittedName>
</protein>
<dbReference type="GO" id="GO:0070402">
    <property type="term" value="F:NADPH binding"/>
    <property type="evidence" value="ECO:0007669"/>
    <property type="project" value="TreeGrafter"/>
</dbReference>
<sequence length="320" mass="34724">MKAIRQYEFGDAGVLKCEEVPVPVIAQNEVLIKGAYTSINYADIKSRIGSKAKGAFPFTLGLDIAGFIEDGGNTRFKKGDRVIAFPDTGSYAEYVTAKEDLVFLLPDSISMEQAAAMPTVSILAYMLLHEVAHVVESDVIVIHSAAGGVGTMLTQFAKLFGVRKIIATVGDLKKAEHVRQMGAEVVCHYDDFVETVLEETEGKGATVIFDSVAGDITQKSLACLANYGTLVQFGNSSGLKGEFSTADVHSSCRNIKGFSLGTTRKENPKRLAPAAHKIFDYLLAGKVHIPITEIFELQDVQRAHQLMEGRTHQGKILLKL</sequence>
<dbReference type="Pfam" id="PF08240">
    <property type="entry name" value="ADH_N"/>
    <property type="match status" value="1"/>
</dbReference>
<dbReference type="GO" id="GO:0005829">
    <property type="term" value="C:cytosol"/>
    <property type="evidence" value="ECO:0007669"/>
    <property type="project" value="TreeGrafter"/>
</dbReference>
<dbReference type="InterPro" id="IPR011032">
    <property type="entry name" value="GroES-like_sf"/>
</dbReference>
<accession>A0A0A3IEL8</accession>
<dbReference type="InterPro" id="IPR013154">
    <property type="entry name" value="ADH-like_N"/>
</dbReference>
<keyword evidence="2" id="KW-0560">Oxidoreductase</keyword>
<evidence type="ECO:0000259" key="3">
    <source>
        <dbReference type="SMART" id="SM00829"/>
    </source>
</evidence>
<dbReference type="RefSeq" id="WP_036158953.1">
    <property type="nucleotide sequence ID" value="NZ_AVCX01000001.1"/>
</dbReference>
<evidence type="ECO:0000256" key="2">
    <source>
        <dbReference type="ARBA" id="ARBA00023002"/>
    </source>
</evidence>
<dbReference type="eggNOG" id="COG0604">
    <property type="taxonomic scope" value="Bacteria"/>
</dbReference>
<dbReference type="PANTHER" id="PTHR48106:SF13">
    <property type="entry name" value="QUINONE OXIDOREDUCTASE-RELATED"/>
    <property type="match status" value="1"/>
</dbReference>